<keyword evidence="1" id="KW-0732">Signal</keyword>
<dbReference type="PANTHER" id="PTHR37835">
    <property type="entry name" value="ALPHA-CLOSTRIPAIN"/>
    <property type="match status" value="1"/>
</dbReference>
<comment type="caution">
    <text evidence="2">The sequence shown here is derived from an EMBL/GenBank/DDBJ whole genome shotgun (WGS) entry which is preliminary data.</text>
</comment>
<evidence type="ECO:0000256" key="1">
    <source>
        <dbReference type="SAM" id="SignalP"/>
    </source>
</evidence>
<dbReference type="Pfam" id="PF03415">
    <property type="entry name" value="Peptidase_C11"/>
    <property type="match status" value="1"/>
</dbReference>
<dbReference type="PANTHER" id="PTHR37835:SF1">
    <property type="entry name" value="ALPHA-CLOSTRIPAIN"/>
    <property type="match status" value="1"/>
</dbReference>
<dbReference type="EMBL" id="AFBM01000016">
    <property type="protein sequence ID" value="EGF52327.1"/>
    <property type="molecule type" value="Genomic_DNA"/>
</dbReference>
<feature type="signal peptide" evidence="1">
    <location>
        <begin position="1"/>
        <end position="24"/>
    </location>
</feature>
<accession>A0ABN0CP30</accession>
<protein>
    <submittedName>
        <fullName evidence="2">Clostripain family protein</fullName>
    </submittedName>
</protein>
<dbReference type="PROSITE" id="PS51257">
    <property type="entry name" value="PROKAR_LIPOPROTEIN"/>
    <property type="match status" value="1"/>
</dbReference>
<organism evidence="2 3">
    <name type="scientific">Bacteroides clarus YIT 12056</name>
    <dbReference type="NCBI Taxonomy" id="762984"/>
    <lineage>
        <taxon>Bacteria</taxon>
        <taxon>Pseudomonadati</taxon>
        <taxon>Bacteroidota</taxon>
        <taxon>Bacteroidia</taxon>
        <taxon>Bacteroidales</taxon>
        <taxon>Bacteroidaceae</taxon>
        <taxon>Bacteroides</taxon>
    </lineage>
</organism>
<dbReference type="Gene3D" id="3.40.50.11970">
    <property type="match status" value="1"/>
</dbReference>
<gene>
    <name evidence="2" type="ORF">HMPREF9445_01558</name>
</gene>
<keyword evidence="3" id="KW-1185">Reference proteome</keyword>
<evidence type="ECO:0000313" key="3">
    <source>
        <dbReference type="Proteomes" id="UP000010321"/>
    </source>
</evidence>
<evidence type="ECO:0000313" key="2">
    <source>
        <dbReference type="EMBL" id="EGF52327.1"/>
    </source>
</evidence>
<name>A0ABN0CP30_9BACE</name>
<proteinExistence type="predicted"/>
<dbReference type="InterPro" id="IPR005077">
    <property type="entry name" value="Peptidase_C11"/>
</dbReference>
<dbReference type="Proteomes" id="UP000010321">
    <property type="component" value="Unassembled WGS sequence"/>
</dbReference>
<feature type="chain" id="PRO_5046451738" evidence="1">
    <location>
        <begin position="25"/>
        <end position="407"/>
    </location>
</feature>
<reference evidence="2 3" key="1">
    <citation type="submission" date="2011-02" db="EMBL/GenBank/DDBJ databases">
        <authorList>
            <person name="Weinstock G."/>
            <person name="Sodergren E."/>
            <person name="Clifton S."/>
            <person name="Fulton L."/>
            <person name="Fulton B."/>
            <person name="Courtney L."/>
            <person name="Fronick C."/>
            <person name="Harrison M."/>
            <person name="Strong C."/>
            <person name="Farmer C."/>
            <person name="Delahaunty K."/>
            <person name="Markovic C."/>
            <person name="Hall O."/>
            <person name="Minx P."/>
            <person name="Tomlinson C."/>
            <person name="Mitreva M."/>
            <person name="Hou S."/>
            <person name="Chen J."/>
            <person name="Wollam A."/>
            <person name="Pepin K.H."/>
            <person name="Johnson M."/>
            <person name="Bhonagiri V."/>
            <person name="Zhang X."/>
            <person name="Suruliraj S."/>
            <person name="Warren W."/>
            <person name="Chinwalla A."/>
            <person name="Mardis E.R."/>
            <person name="Wilson R.K."/>
        </authorList>
    </citation>
    <scope>NUCLEOTIDE SEQUENCE [LARGE SCALE GENOMIC DNA]</scope>
    <source>
        <strain evidence="2 3">YIT 12056</strain>
    </source>
</reference>
<sequence>MTMRLKLYTLLCASFLFLFTSCNQDDDPVPPEAGSKTVLVYIVADNSLASFAKEDVEEMIEGMKLVGSSSCNLLVYQDDRNTPVLFRIAKDKKGNVEKEIIKEYAEQVSTDVSVMKEVMHRAFYEYPADSYGLVYWSHADGWIPYPVPSASTRWIGQDKGAGQDNRMNISDLVTVLDDNMPHFDFIMFDACFMMSVEVAYAVRDYADYYMGCPTENPGPGAPYDKVVPYMFKPGAANQMAEAYFNHYNEKYNGGSGMSNTNWTGGTSVCVVKTDALAELAAVTKQMISEGVDDDNVSLRGKVFDYDARRLSHYEDERQSHVGYYDFSQMMQTLLDDNAYAVWKQAFNASIEYWDTTEMNYSQFAGMFSMKETNGVTHYIPLSLDSQAAAAYRSTAWYTAAGLDKMGW</sequence>